<gene>
    <name evidence="2" type="ORF">LWI28_021651</name>
</gene>
<protein>
    <submittedName>
        <fullName evidence="2">Uncharacterized protein</fullName>
    </submittedName>
</protein>
<feature type="region of interest" description="Disordered" evidence="1">
    <location>
        <begin position="1"/>
        <end position="25"/>
    </location>
</feature>
<feature type="compositionally biased region" description="Polar residues" evidence="1">
    <location>
        <begin position="269"/>
        <end position="281"/>
    </location>
</feature>
<keyword evidence="3" id="KW-1185">Reference proteome</keyword>
<feature type="region of interest" description="Disordered" evidence="1">
    <location>
        <begin position="261"/>
        <end position="290"/>
    </location>
</feature>
<dbReference type="EMBL" id="JAJSOW010000108">
    <property type="protein sequence ID" value="KAI9154150.1"/>
    <property type="molecule type" value="Genomic_DNA"/>
</dbReference>
<dbReference type="AlphaFoldDB" id="A0AAD5I7K9"/>
<evidence type="ECO:0000256" key="1">
    <source>
        <dbReference type="SAM" id="MobiDB-lite"/>
    </source>
</evidence>
<reference evidence="2" key="2">
    <citation type="submission" date="2023-02" db="EMBL/GenBank/DDBJ databases">
        <authorList>
            <person name="Swenson N.G."/>
            <person name="Wegrzyn J.L."/>
            <person name="Mcevoy S.L."/>
        </authorList>
    </citation>
    <scope>NUCLEOTIDE SEQUENCE</scope>
    <source>
        <strain evidence="2">91603</strain>
        <tissue evidence="2">Leaf</tissue>
    </source>
</reference>
<evidence type="ECO:0000313" key="2">
    <source>
        <dbReference type="EMBL" id="KAI9154150.1"/>
    </source>
</evidence>
<sequence length="330" mass="38349">MSRMNKELQSIKELMTRKPGPSYRVSQVTEEIEGEDGQFSQEEQAQAQALGEFQRQMNDPYSNTYNLRLRNHPNFSWSNNNYIGATNYQDDCKRGETIGRDWKFLLERSFMATAGMVMVIRSTNISFSYGGKIVNFMIDSPKERKECDLEEEEVIFKEIGELEKDNTKLKLEVYLLKAENGMLKMKVHNFSTLNKSLEEQVVELAKKEELVSKNLQVLARLSTEVEEDNGRRSRKMLLSVENSTKAVLELQEWLNKKEDELKRAKMSGRTRQSTKQGSQVSERLPRRGPQVPPQCVWHIEFVDRLEYFREHDIVVERGIALEELADTPIP</sequence>
<feature type="compositionally biased region" description="Basic and acidic residues" evidence="1">
    <location>
        <begin position="1"/>
        <end position="16"/>
    </location>
</feature>
<evidence type="ECO:0000313" key="3">
    <source>
        <dbReference type="Proteomes" id="UP001064489"/>
    </source>
</evidence>
<comment type="caution">
    <text evidence="2">The sequence shown here is derived from an EMBL/GenBank/DDBJ whole genome shotgun (WGS) entry which is preliminary data.</text>
</comment>
<accession>A0AAD5I7K9</accession>
<name>A0AAD5I7K9_ACENE</name>
<reference evidence="2" key="1">
    <citation type="journal article" date="2022" name="Plant J.">
        <title>Strategies of tolerance reflected in two North American maple genomes.</title>
        <authorList>
            <person name="McEvoy S.L."/>
            <person name="Sezen U.U."/>
            <person name="Trouern-Trend A."/>
            <person name="McMahon S.M."/>
            <person name="Schaberg P.G."/>
            <person name="Yang J."/>
            <person name="Wegrzyn J.L."/>
            <person name="Swenson N.G."/>
        </authorList>
    </citation>
    <scope>NUCLEOTIDE SEQUENCE</scope>
    <source>
        <strain evidence="2">91603</strain>
    </source>
</reference>
<dbReference type="Proteomes" id="UP001064489">
    <property type="component" value="Chromosome 11"/>
</dbReference>
<proteinExistence type="predicted"/>
<organism evidence="2 3">
    <name type="scientific">Acer negundo</name>
    <name type="common">Box elder</name>
    <dbReference type="NCBI Taxonomy" id="4023"/>
    <lineage>
        <taxon>Eukaryota</taxon>
        <taxon>Viridiplantae</taxon>
        <taxon>Streptophyta</taxon>
        <taxon>Embryophyta</taxon>
        <taxon>Tracheophyta</taxon>
        <taxon>Spermatophyta</taxon>
        <taxon>Magnoliopsida</taxon>
        <taxon>eudicotyledons</taxon>
        <taxon>Gunneridae</taxon>
        <taxon>Pentapetalae</taxon>
        <taxon>rosids</taxon>
        <taxon>malvids</taxon>
        <taxon>Sapindales</taxon>
        <taxon>Sapindaceae</taxon>
        <taxon>Hippocastanoideae</taxon>
        <taxon>Acereae</taxon>
        <taxon>Acer</taxon>
    </lineage>
</organism>